<feature type="active site" evidence="4">
    <location>
        <position position="209"/>
    </location>
</feature>
<keyword evidence="3 5" id="KW-0560">Oxidoreductase</keyword>
<evidence type="ECO:0000256" key="2">
    <source>
        <dbReference type="ARBA" id="ARBA00022857"/>
    </source>
</evidence>
<dbReference type="EC" id="1.2.1.16" evidence="7"/>
<name>A0A380ZVQ2_9FLAO</name>
<dbReference type="InterPro" id="IPR016163">
    <property type="entry name" value="Ald_DH_C"/>
</dbReference>
<organism evidence="7 8">
    <name type="scientific">Bergeyella zoohelcum</name>
    <dbReference type="NCBI Taxonomy" id="1015"/>
    <lineage>
        <taxon>Bacteria</taxon>
        <taxon>Pseudomonadati</taxon>
        <taxon>Bacteroidota</taxon>
        <taxon>Flavobacteriia</taxon>
        <taxon>Flavobacteriales</taxon>
        <taxon>Weeksellaceae</taxon>
        <taxon>Bergeyella</taxon>
    </lineage>
</organism>
<dbReference type="InterPro" id="IPR047110">
    <property type="entry name" value="GABD/Sad-like"/>
</dbReference>
<dbReference type="PROSITE" id="PS00687">
    <property type="entry name" value="ALDEHYDE_DEHYDR_GLU"/>
    <property type="match status" value="1"/>
</dbReference>
<dbReference type="Gene3D" id="3.40.309.10">
    <property type="entry name" value="Aldehyde Dehydrogenase, Chain A, domain 2"/>
    <property type="match status" value="1"/>
</dbReference>
<dbReference type="PANTHER" id="PTHR43217:SF1">
    <property type="entry name" value="SUCCINATE SEMIALDEHYDE DEHYDROGENASE [NAD(P)+] SAD"/>
    <property type="match status" value="1"/>
</dbReference>
<dbReference type="InterPro" id="IPR015590">
    <property type="entry name" value="Aldehyde_DH_dom"/>
</dbReference>
<dbReference type="Pfam" id="PF00171">
    <property type="entry name" value="Aldedh"/>
    <property type="match status" value="1"/>
</dbReference>
<gene>
    <name evidence="7" type="primary">sad</name>
    <name evidence="7" type="ORF">NCTC11661_02231</name>
</gene>
<dbReference type="InterPro" id="IPR016161">
    <property type="entry name" value="Ald_DH/histidinol_DH"/>
</dbReference>
<reference evidence="7 8" key="1">
    <citation type="submission" date="2018-06" db="EMBL/GenBank/DDBJ databases">
        <authorList>
            <consortium name="Pathogen Informatics"/>
            <person name="Doyle S."/>
        </authorList>
    </citation>
    <scope>NUCLEOTIDE SEQUENCE [LARGE SCALE GENOMIC DNA]</scope>
    <source>
        <strain evidence="7 8">NCTC11661</strain>
    </source>
</reference>
<keyword evidence="2" id="KW-0521">NADP</keyword>
<accession>A0A380ZVQ2</accession>
<sequence>MSSQYNFPLDIEASQSAYEAWRNVSFSERQQLLHRLAEILEKEKESHAHTITTEMHKPISQSIAEVEKCVSMIRYYAHIQNVLEVEKVPTEFSISEIHHEPLGVILGIMPWNFPYWQVFRFAVPTLLSGNGVILKHASICLESGNQIQKLFEKAGFPIHIFTHIELNYTQVEQLIAHPIIKAVSLTGSEAAGRKIAAWAGQNLKKCVLELGGNDAFIVLKDADIEKAAKAAALGRLQNTGQTCVASKRYIVEETIAEQFVDALISEYRQYSPQDVYQTSTHLGKMARPDLADELEAQYRKALDHGAKIILPLVRLDASSFEPGLLLMNEENPVAQEELFGPLGMLFVVPNAEKAVQLANNTPYGLGNVVFTQNTEKAKAVAQRLQSGGVAVNQIFRSDERMPFGGVKNSGYGTELSPYALFEFTHRKTILGN</sequence>
<evidence type="ECO:0000256" key="3">
    <source>
        <dbReference type="ARBA" id="ARBA00023002"/>
    </source>
</evidence>
<proteinExistence type="inferred from homology"/>
<dbReference type="InterPro" id="IPR016162">
    <property type="entry name" value="Ald_DH_N"/>
</dbReference>
<evidence type="ECO:0000313" key="7">
    <source>
        <dbReference type="EMBL" id="SUV53084.1"/>
    </source>
</evidence>
<dbReference type="Gene3D" id="3.40.605.10">
    <property type="entry name" value="Aldehyde Dehydrogenase, Chain A, domain 1"/>
    <property type="match status" value="1"/>
</dbReference>
<dbReference type="AlphaFoldDB" id="A0A380ZVQ2"/>
<evidence type="ECO:0000256" key="5">
    <source>
        <dbReference type="RuleBase" id="RU003345"/>
    </source>
</evidence>
<comment type="similarity">
    <text evidence="1 5">Belongs to the aldehyde dehydrogenase family.</text>
</comment>
<dbReference type="FunFam" id="3.40.605.10:FF:000012">
    <property type="entry name" value="NAD-dependent succinate-semialdehyde dehydrogenase"/>
    <property type="match status" value="1"/>
</dbReference>
<evidence type="ECO:0000259" key="6">
    <source>
        <dbReference type="Pfam" id="PF00171"/>
    </source>
</evidence>
<feature type="domain" description="Aldehyde dehydrogenase" evidence="6">
    <location>
        <begin position="11"/>
        <end position="429"/>
    </location>
</feature>
<dbReference type="PROSITE" id="PS00070">
    <property type="entry name" value="ALDEHYDE_DEHYDR_CYS"/>
    <property type="match status" value="1"/>
</dbReference>
<evidence type="ECO:0000313" key="8">
    <source>
        <dbReference type="Proteomes" id="UP000255515"/>
    </source>
</evidence>
<evidence type="ECO:0000256" key="4">
    <source>
        <dbReference type="PROSITE-ProRule" id="PRU10007"/>
    </source>
</evidence>
<dbReference type="InterPro" id="IPR016160">
    <property type="entry name" value="Ald_DH_CS_CYS"/>
</dbReference>
<dbReference type="GO" id="GO:0004777">
    <property type="term" value="F:succinate-semialdehyde dehydrogenase (NAD+) activity"/>
    <property type="evidence" value="ECO:0007669"/>
    <property type="project" value="TreeGrafter"/>
</dbReference>
<dbReference type="Proteomes" id="UP000255515">
    <property type="component" value="Unassembled WGS sequence"/>
</dbReference>
<dbReference type="SUPFAM" id="SSF53720">
    <property type="entry name" value="ALDH-like"/>
    <property type="match status" value="1"/>
</dbReference>
<dbReference type="EMBL" id="UFTJ01000003">
    <property type="protein sequence ID" value="SUV53084.1"/>
    <property type="molecule type" value="Genomic_DNA"/>
</dbReference>
<evidence type="ECO:0000256" key="1">
    <source>
        <dbReference type="ARBA" id="ARBA00009986"/>
    </source>
</evidence>
<dbReference type="PANTHER" id="PTHR43217">
    <property type="entry name" value="SUCCINATE SEMIALDEHYDE DEHYDROGENASE [NAD(P)+] SAD"/>
    <property type="match status" value="1"/>
</dbReference>
<protein>
    <submittedName>
        <fullName evidence="7">Succinate semialdehyde dehydrogenase [NAD(P)+] Sad</fullName>
        <ecNumber evidence="7">1.2.1.16</ecNumber>
    </submittedName>
</protein>
<dbReference type="RefSeq" id="WP_002662689.1">
    <property type="nucleotide sequence ID" value="NZ_UFTJ01000003.1"/>
</dbReference>
<dbReference type="InterPro" id="IPR029510">
    <property type="entry name" value="Ald_DH_CS_GLU"/>
</dbReference>